<reference evidence="2 3" key="1">
    <citation type="journal article" date="2014" name="Genome Announc.">
        <title>Draft Genome Sequence of Cytophaga fermentans JCM 21142T, a Facultative Anaerobe Isolated from Marine Mud.</title>
        <authorList>
            <person name="Starns D."/>
            <person name="Oshima K."/>
            <person name="Suda W."/>
            <person name="Iino T."/>
            <person name="Yuki M."/>
            <person name="Inoue J."/>
            <person name="Kitamura K."/>
            <person name="Iida T."/>
            <person name="Darby A."/>
            <person name="Hattori M."/>
            <person name="Ohkuma M."/>
        </authorList>
    </citation>
    <scope>NUCLEOTIDE SEQUENCE [LARGE SCALE GENOMIC DNA]</scope>
    <source>
        <strain evidence="2 3">JCM 21142</strain>
    </source>
</reference>
<keyword evidence="1" id="KW-0812">Transmembrane</keyword>
<sequence length="78" mass="8811">MKDIVLKGSSVKRELWILLISFGLAMVVNICSILIYETAWIELFTSMGFVAILTVVFYVLAGLCRLLIEGLRTLIKFI</sequence>
<dbReference type="OrthoDB" id="1043027at2"/>
<evidence type="ECO:0000313" key="3">
    <source>
        <dbReference type="Proteomes" id="UP000019402"/>
    </source>
</evidence>
<keyword evidence="3" id="KW-1185">Reference proteome</keyword>
<feature type="transmembrane region" description="Helical" evidence="1">
    <location>
        <begin position="48"/>
        <end position="68"/>
    </location>
</feature>
<evidence type="ECO:0000313" key="2">
    <source>
        <dbReference type="EMBL" id="GAF02268.1"/>
    </source>
</evidence>
<keyword evidence="1" id="KW-0472">Membrane</keyword>
<dbReference type="Proteomes" id="UP000019402">
    <property type="component" value="Unassembled WGS sequence"/>
</dbReference>
<gene>
    <name evidence="2" type="ORF">JCM21142_3897</name>
</gene>
<comment type="caution">
    <text evidence="2">The sequence shown here is derived from an EMBL/GenBank/DDBJ whole genome shotgun (WGS) entry which is preliminary data.</text>
</comment>
<dbReference type="EMBL" id="BAMD01000007">
    <property type="protein sequence ID" value="GAF02268.1"/>
    <property type="molecule type" value="Genomic_DNA"/>
</dbReference>
<protein>
    <submittedName>
        <fullName evidence="2">Uncharacterized protein</fullName>
    </submittedName>
</protein>
<feature type="transmembrane region" description="Helical" evidence="1">
    <location>
        <begin position="15"/>
        <end position="36"/>
    </location>
</feature>
<dbReference type="RefSeq" id="WP_027470713.1">
    <property type="nucleotide sequence ID" value="NZ_BAMD01000007.1"/>
</dbReference>
<name>W7Y3V9_9BACT</name>
<dbReference type="AlphaFoldDB" id="W7Y3V9"/>
<accession>W7Y3V9</accession>
<evidence type="ECO:0000256" key="1">
    <source>
        <dbReference type="SAM" id="Phobius"/>
    </source>
</evidence>
<organism evidence="2 3">
    <name type="scientific">Saccharicrinis fermentans DSM 9555 = JCM 21142</name>
    <dbReference type="NCBI Taxonomy" id="869213"/>
    <lineage>
        <taxon>Bacteria</taxon>
        <taxon>Pseudomonadati</taxon>
        <taxon>Bacteroidota</taxon>
        <taxon>Bacteroidia</taxon>
        <taxon>Marinilabiliales</taxon>
        <taxon>Marinilabiliaceae</taxon>
        <taxon>Saccharicrinis</taxon>
    </lineage>
</organism>
<proteinExistence type="predicted"/>
<dbReference type="STRING" id="869213.GCA_000517085_00724"/>
<keyword evidence="1" id="KW-1133">Transmembrane helix</keyword>